<name>A0A9P4P9W0_9PLEO</name>
<protein>
    <submittedName>
        <fullName evidence="2">Uncharacterized protein</fullName>
    </submittedName>
</protein>
<sequence length="705" mass="78684">MAVLAAILPLVSQSSALALVLYRVAAADVYAAKELLKAAKAISNLALIVKEVGTIIKEDDRLPSAEAFETIQDILDQTSTIFSQIDILVSGQDTQRKRRSYDEHREGNQVPTLTPEMVARLHYLEAHLDSLRTTLSVMLQTLYTAQSIMWARVRPTVSPSQCATAVANEKQQLETLIIGQQISILQASKLYERARPDARLLMENDSSSSLSIVDENAVSPASLAKYQDKFIATLDTQRSDEPQWLASVCGISKSQSDRLLDRWTRLRQFEEDLLHAERRVQAQKRESQQPFVESDSEDDIDPLSNFTGSSVGLDSSVPRRPDAIPPLFAESSSLPIPKSSLQQDPTVPVSPRSSISTLPVEAAAAVEAKDKDDGLDLEIPWTLRTRRYYWKYIDGKVQESNTDAPSSEAFAHRHSWTEVQASWVCKEALQEVGYSHTQVQKEIPDGRRTKFETWFCIDQPLTFDQVQRLVERTVDLYRKTQPPSPPLARERTRRTSFERRTPYVPPDAGNDHDRTPLAPQGRPPPLERSTTAYHISQPPPLDRAFSMPGQPPPSYPPNPRSSNLHLPPPPPLPQATPIPIAPHPNMNQSFPPPSPRSTRTFVPPTPYQPPRHLQPPMHAQSPLRTSLDGSRHDHYSSTSGTSDSESVTRSRKPREGSRRRRRGSDGSRRDRERERERKKGHGHGKAGALMGVAGLTALLDGLVGI</sequence>
<feature type="compositionally biased region" description="Pro residues" evidence="1">
    <location>
        <begin position="549"/>
        <end position="559"/>
    </location>
</feature>
<feature type="compositionally biased region" description="Polar residues" evidence="1">
    <location>
        <begin position="330"/>
        <end position="354"/>
    </location>
</feature>
<accession>A0A9P4P9W0</accession>
<feature type="compositionally biased region" description="Low complexity" evidence="1">
    <location>
        <begin position="636"/>
        <end position="647"/>
    </location>
</feature>
<feature type="region of interest" description="Disordered" evidence="1">
    <location>
        <begin position="477"/>
        <end position="687"/>
    </location>
</feature>
<dbReference type="Proteomes" id="UP000799764">
    <property type="component" value="Unassembled WGS sequence"/>
</dbReference>
<feature type="compositionally biased region" description="Pro residues" evidence="1">
    <location>
        <begin position="603"/>
        <end position="613"/>
    </location>
</feature>
<dbReference type="EMBL" id="MU001506">
    <property type="protein sequence ID" value="KAF2441085.1"/>
    <property type="molecule type" value="Genomic_DNA"/>
</dbReference>
<evidence type="ECO:0000313" key="2">
    <source>
        <dbReference type="EMBL" id="KAF2441085.1"/>
    </source>
</evidence>
<proteinExistence type="predicted"/>
<dbReference type="AlphaFoldDB" id="A0A9P4P9W0"/>
<evidence type="ECO:0000313" key="3">
    <source>
        <dbReference type="Proteomes" id="UP000799764"/>
    </source>
</evidence>
<feature type="compositionally biased region" description="Basic and acidic residues" evidence="1">
    <location>
        <begin position="663"/>
        <end position="677"/>
    </location>
</feature>
<comment type="caution">
    <text evidence="2">The sequence shown here is derived from an EMBL/GenBank/DDBJ whole genome shotgun (WGS) entry which is preliminary data.</text>
</comment>
<feature type="compositionally biased region" description="Basic and acidic residues" evidence="1">
    <location>
        <begin position="488"/>
        <end position="501"/>
    </location>
</feature>
<keyword evidence="3" id="KW-1185">Reference proteome</keyword>
<gene>
    <name evidence="2" type="ORF">P171DRAFT_434772</name>
</gene>
<organism evidence="2 3">
    <name type="scientific">Karstenula rhodostoma CBS 690.94</name>
    <dbReference type="NCBI Taxonomy" id="1392251"/>
    <lineage>
        <taxon>Eukaryota</taxon>
        <taxon>Fungi</taxon>
        <taxon>Dikarya</taxon>
        <taxon>Ascomycota</taxon>
        <taxon>Pezizomycotina</taxon>
        <taxon>Dothideomycetes</taxon>
        <taxon>Pleosporomycetidae</taxon>
        <taxon>Pleosporales</taxon>
        <taxon>Massarineae</taxon>
        <taxon>Didymosphaeriaceae</taxon>
        <taxon>Karstenula</taxon>
    </lineage>
</organism>
<feature type="region of interest" description="Disordered" evidence="1">
    <location>
        <begin position="280"/>
        <end position="354"/>
    </location>
</feature>
<reference evidence="2" key="1">
    <citation type="journal article" date="2020" name="Stud. Mycol.">
        <title>101 Dothideomycetes genomes: a test case for predicting lifestyles and emergence of pathogens.</title>
        <authorList>
            <person name="Haridas S."/>
            <person name="Albert R."/>
            <person name="Binder M."/>
            <person name="Bloem J."/>
            <person name="Labutti K."/>
            <person name="Salamov A."/>
            <person name="Andreopoulos B."/>
            <person name="Baker S."/>
            <person name="Barry K."/>
            <person name="Bills G."/>
            <person name="Bluhm B."/>
            <person name="Cannon C."/>
            <person name="Castanera R."/>
            <person name="Culley D."/>
            <person name="Daum C."/>
            <person name="Ezra D."/>
            <person name="Gonzalez J."/>
            <person name="Henrissat B."/>
            <person name="Kuo A."/>
            <person name="Liang C."/>
            <person name="Lipzen A."/>
            <person name="Lutzoni F."/>
            <person name="Magnuson J."/>
            <person name="Mondo S."/>
            <person name="Nolan M."/>
            <person name="Ohm R."/>
            <person name="Pangilinan J."/>
            <person name="Park H.-J."/>
            <person name="Ramirez L."/>
            <person name="Alfaro M."/>
            <person name="Sun H."/>
            <person name="Tritt A."/>
            <person name="Yoshinaga Y."/>
            <person name="Zwiers L.-H."/>
            <person name="Turgeon B."/>
            <person name="Goodwin S."/>
            <person name="Spatafora J."/>
            <person name="Crous P."/>
            <person name="Grigoriev I."/>
        </authorList>
    </citation>
    <scope>NUCLEOTIDE SEQUENCE</scope>
    <source>
        <strain evidence="2">CBS 690.94</strain>
    </source>
</reference>
<evidence type="ECO:0000256" key="1">
    <source>
        <dbReference type="SAM" id="MobiDB-lite"/>
    </source>
</evidence>
<dbReference type="OrthoDB" id="5431013at2759"/>
<feature type="compositionally biased region" description="Polar residues" evidence="1">
    <location>
        <begin position="304"/>
        <end position="313"/>
    </location>
</feature>
<feature type="compositionally biased region" description="Pro residues" evidence="1">
    <location>
        <begin position="566"/>
        <end position="582"/>
    </location>
</feature>
<feature type="compositionally biased region" description="Basic residues" evidence="1">
    <location>
        <begin position="649"/>
        <end position="662"/>
    </location>
</feature>